<protein>
    <recommendedName>
        <fullName evidence="3">Regulatory protein RecX</fullName>
    </recommendedName>
</protein>
<evidence type="ECO:0000313" key="6">
    <source>
        <dbReference type="EMBL" id="MFB2879385.1"/>
    </source>
</evidence>
<dbReference type="Gene3D" id="1.10.10.10">
    <property type="entry name" value="Winged helix-like DNA-binding domain superfamily/Winged helix DNA-binding domain"/>
    <property type="match status" value="1"/>
</dbReference>
<dbReference type="PANTHER" id="PTHR33602:SF1">
    <property type="entry name" value="REGULATORY PROTEIN RECX FAMILY PROTEIN"/>
    <property type="match status" value="1"/>
</dbReference>
<organism evidence="6 7">
    <name type="scientific">Floridaenema aerugineum BLCC-F46</name>
    <dbReference type="NCBI Taxonomy" id="3153654"/>
    <lineage>
        <taxon>Bacteria</taxon>
        <taxon>Bacillati</taxon>
        <taxon>Cyanobacteriota</taxon>
        <taxon>Cyanophyceae</taxon>
        <taxon>Oscillatoriophycideae</taxon>
        <taxon>Aerosakkonematales</taxon>
        <taxon>Aerosakkonemataceae</taxon>
        <taxon>Floridanema</taxon>
        <taxon>Floridanema aerugineum</taxon>
    </lineage>
</organism>
<comment type="caution">
    <text evidence="6">The sequence shown here is derived from an EMBL/GenBank/DDBJ whole genome shotgun (WGS) entry which is preliminary data.</text>
</comment>
<dbReference type="InterPro" id="IPR053926">
    <property type="entry name" value="RecX_HTH_1st"/>
</dbReference>
<evidence type="ECO:0000313" key="7">
    <source>
        <dbReference type="Proteomes" id="UP001576774"/>
    </source>
</evidence>
<accession>A0ABV4X9E5</accession>
<dbReference type="InterPro" id="IPR003783">
    <property type="entry name" value="Regulatory_RecX"/>
</dbReference>
<comment type="similarity">
    <text evidence="2">Belongs to the RecX family.</text>
</comment>
<feature type="domain" description="RecX first three-helical" evidence="5">
    <location>
        <begin position="10"/>
        <end position="42"/>
    </location>
</feature>
<dbReference type="Pfam" id="PF21982">
    <property type="entry name" value="RecX_HTH1"/>
    <property type="match status" value="1"/>
</dbReference>
<reference evidence="6 7" key="1">
    <citation type="submission" date="2024-09" db="EMBL/GenBank/DDBJ databases">
        <title>Floridaenema gen nov. (Aerosakkonemataceae, Aerosakkonematales ord. nov., Cyanobacteria) from benthic tropical and subtropical fresh waters, with the description of four new species.</title>
        <authorList>
            <person name="Moretto J.A."/>
            <person name="Berthold D.E."/>
            <person name="Lefler F.W."/>
            <person name="Huang I.-S."/>
            <person name="Laughinghouse H. IV."/>
        </authorList>
    </citation>
    <scope>NUCLEOTIDE SEQUENCE [LARGE SCALE GENOMIC DNA]</scope>
    <source>
        <strain evidence="6 7">BLCC-F46</strain>
    </source>
</reference>
<dbReference type="InterPro" id="IPR036388">
    <property type="entry name" value="WH-like_DNA-bd_sf"/>
</dbReference>
<dbReference type="Proteomes" id="UP001576774">
    <property type="component" value="Unassembled WGS sequence"/>
</dbReference>
<sequence>MTCIDYFYLLLARREYSTRELEKKGKEKGFEEGEIVEAINHLQELGYQSDARLVESLISSSQGKYGKSMIKRKCFEKGISSDLFEEVWSAQEENEETDDLADLKAKIMRKYHITDFGNIDPKTKSKLVNYLQYRGFNAWQTLAQWQKEEDE</sequence>
<dbReference type="RefSeq" id="WP_413272429.1">
    <property type="nucleotide sequence ID" value="NZ_JBHFNQ010000164.1"/>
</dbReference>
<evidence type="ECO:0000259" key="5">
    <source>
        <dbReference type="Pfam" id="PF21982"/>
    </source>
</evidence>
<evidence type="ECO:0000256" key="1">
    <source>
        <dbReference type="ARBA" id="ARBA00004496"/>
    </source>
</evidence>
<dbReference type="PANTHER" id="PTHR33602">
    <property type="entry name" value="REGULATORY PROTEIN RECX FAMILY PROTEIN"/>
    <property type="match status" value="1"/>
</dbReference>
<comment type="subcellular location">
    <subcellularLocation>
        <location evidence="1">Cytoplasm</location>
    </subcellularLocation>
</comment>
<gene>
    <name evidence="6" type="ORF">ACE1CC_21230</name>
</gene>
<proteinExistence type="inferred from homology"/>
<keyword evidence="7" id="KW-1185">Reference proteome</keyword>
<dbReference type="EMBL" id="JBHFNQ010000164">
    <property type="protein sequence ID" value="MFB2879385.1"/>
    <property type="molecule type" value="Genomic_DNA"/>
</dbReference>
<name>A0ABV4X9E5_9CYAN</name>
<evidence type="ECO:0000256" key="3">
    <source>
        <dbReference type="ARBA" id="ARBA00018111"/>
    </source>
</evidence>
<keyword evidence="4" id="KW-0963">Cytoplasm</keyword>
<evidence type="ECO:0000256" key="2">
    <source>
        <dbReference type="ARBA" id="ARBA00009695"/>
    </source>
</evidence>
<evidence type="ECO:0000256" key="4">
    <source>
        <dbReference type="ARBA" id="ARBA00022490"/>
    </source>
</evidence>